<dbReference type="EMBL" id="ML992502">
    <property type="protein sequence ID" value="KAF2226689.1"/>
    <property type="molecule type" value="Genomic_DNA"/>
</dbReference>
<proteinExistence type="predicted"/>
<keyword evidence="3" id="KW-1185">Reference proteome</keyword>
<organism evidence="2 3">
    <name type="scientific">Elsinoe ampelina</name>
    <dbReference type="NCBI Taxonomy" id="302913"/>
    <lineage>
        <taxon>Eukaryota</taxon>
        <taxon>Fungi</taxon>
        <taxon>Dikarya</taxon>
        <taxon>Ascomycota</taxon>
        <taxon>Pezizomycotina</taxon>
        <taxon>Dothideomycetes</taxon>
        <taxon>Dothideomycetidae</taxon>
        <taxon>Myriangiales</taxon>
        <taxon>Elsinoaceae</taxon>
        <taxon>Elsinoe</taxon>
    </lineage>
</organism>
<evidence type="ECO:0000313" key="2">
    <source>
        <dbReference type="EMBL" id="KAF2226689.1"/>
    </source>
</evidence>
<gene>
    <name evidence="2" type="ORF">BDZ85DRAFT_180050</name>
</gene>
<feature type="domain" description="25S rRNA (uridine-N(3))-methyltransferase BMT5-like" evidence="1">
    <location>
        <begin position="15"/>
        <end position="180"/>
    </location>
</feature>
<dbReference type="GO" id="GO:0005737">
    <property type="term" value="C:cytoplasm"/>
    <property type="evidence" value="ECO:0007669"/>
    <property type="project" value="TreeGrafter"/>
</dbReference>
<accession>A0A6A6GM92</accession>
<dbReference type="OrthoDB" id="273345at2759"/>
<dbReference type="AlphaFoldDB" id="A0A6A6GM92"/>
<dbReference type="Pfam" id="PF10354">
    <property type="entry name" value="BMT5-like"/>
    <property type="match status" value="1"/>
</dbReference>
<evidence type="ECO:0000313" key="3">
    <source>
        <dbReference type="Proteomes" id="UP000799538"/>
    </source>
</evidence>
<dbReference type="PANTHER" id="PTHR11538:SF26">
    <property type="entry name" value="FERREDOXIN-FOLD ANTICODON-BINDING DOMAIN-CONTAINING PROTEIN 1"/>
    <property type="match status" value="1"/>
</dbReference>
<evidence type="ECO:0000259" key="1">
    <source>
        <dbReference type="Pfam" id="PF10354"/>
    </source>
</evidence>
<reference evidence="3" key="1">
    <citation type="journal article" date="2020" name="Stud. Mycol.">
        <title>101 Dothideomycetes genomes: A test case for predicting lifestyles and emergence of pathogens.</title>
        <authorList>
            <person name="Haridas S."/>
            <person name="Albert R."/>
            <person name="Binder M."/>
            <person name="Bloem J."/>
            <person name="LaButti K."/>
            <person name="Salamov A."/>
            <person name="Andreopoulos B."/>
            <person name="Baker S."/>
            <person name="Barry K."/>
            <person name="Bills G."/>
            <person name="Bluhm B."/>
            <person name="Cannon C."/>
            <person name="Castanera R."/>
            <person name="Culley D."/>
            <person name="Daum C."/>
            <person name="Ezra D."/>
            <person name="Gonzalez J."/>
            <person name="Henrissat B."/>
            <person name="Kuo A."/>
            <person name="Liang C."/>
            <person name="Lipzen A."/>
            <person name="Lutzoni F."/>
            <person name="Magnuson J."/>
            <person name="Mondo S."/>
            <person name="Nolan M."/>
            <person name="Ohm R."/>
            <person name="Pangilinan J."/>
            <person name="Park H.-J."/>
            <person name="Ramirez L."/>
            <person name="Alfaro M."/>
            <person name="Sun H."/>
            <person name="Tritt A."/>
            <person name="Yoshinaga Y."/>
            <person name="Zwiers L.-H."/>
            <person name="Turgeon B."/>
            <person name="Goodwin S."/>
            <person name="Spatafora J."/>
            <person name="Crous P."/>
            <person name="Grigoriev I."/>
        </authorList>
    </citation>
    <scope>NUCLEOTIDE SEQUENCE [LARGE SCALE GENOMIC DNA]</scope>
    <source>
        <strain evidence="3">CECT 20119</strain>
    </source>
</reference>
<dbReference type="GO" id="GO:0070475">
    <property type="term" value="P:rRNA base methylation"/>
    <property type="evidence" value="ECO:0007669"/>
    <property type="project" value="InterPro"/>
</dbReference>
<dbReference type="Proteomes" id="UP000799538">
    <property type="component" value="Unassembled WGS sequence"/>
</dbReference>
<dbReference type="GO" id="GO:0070042">
    <property type="term" value="F:rRNA (uridine-N3-)-methyltransferase activity"/>
    <property type="evidence" value="ECO:0007669"/>
    <property type="project" value="InterPro"/>
</dbReference>
<feature type="non-terminal residue" evidence="2">
    <location>
        <position position="1"/>
    </location>
</feature>
<feature type="non-terminal residue" evidence="2">
    <location>
        <position position="205"/>
    </location>
</feature>
<protein>
    <recommendedName>
        <fullName evidence="1">25S rRNA (uridine-N(3))-methyltransferase BMT5-like domain-containing protein</fullName>
    </recommendedName>
</protein>
<dbReference type="PANTHER" id="PTHR11538">
    <property type="entry name" value="PHENYLALANYL-TRNA SYNTHETASE"/>
    <property type="match status" value="1"/>
</dbReference>
<name>A0A6A6GM92_9PEZI</name>
<dbReference type="InterPro" id="IPR019446">
    <property type="entry name" value="BMT5-like"/>
</dbReference>
<sequence>QKSPIPFDFTNDSILLIGDGDLSFAHSLVTHHIALNVTATVFDTETELEAKYPQSTTLITSMQTEEPSTTILYNVDATKLLSIKPLKGKVFDRIVFNFPHVGGKSKDVNRQVRYNQEMLVGFFGQAKEMLSEEGSVIVTLFEGEPYTLWNIRDLARHSGLMVQRSFRFEARRYPGYEHRRTLGNIEGGGGWKGEEREARSYVFVK</sequence>